<dbReference type="GO" id="GO:0006406">
    <property type="term" value="P:mRNA export from nucleus"/>
    <property type="evidence" value="ECO:0007669"/>
    <property type="project" value="TreeGrafter"/>
</dbReference>
<evidence type="ECO:0000256" key="3">
    <source>
        <dbReference type="ARBA" id="ARBA00022816"/>
    </source>
</evidence>
<gene>
    <name evidence="9" type="ORF">BGZ65_001260</name>
</gene>
<dbReference type="AlphaFoldDB" id="A0A9P6M390"/>
<keyword evidence="2" id="KW-0813">Transport</keyword>
<dbReference type="GO" id="GO:0005643">
    <property type="term" value="C:nuclear pore"/>
    <property type="evidence" value="ECO:0007669"/>
    <property type="project" value="UniProtKB-SubCell"/>
</dbReference>
<dbReference type="GO" id="GO:0000056">
    <property type="term" value="P:ribosomal small subunit export from nucleus"/>
    <property type="evidence" value="ECO:0007669"/>
    <property type="project" value="InterPro"/>
</dbReference>
<sequence length="919" mass="103399">MASQQRPTWLNQLPAHSIFELDEQEYLEWTRINCNNNKAKAPVPKLLAKTNNTPFTSFQPGGTSRFSTGQQSFGQQSFGQQSFGLEELQEEYKQANQGLSCMVVYHQDMYVAVGRQIRYTNLSDLKNGVENSGRVIATEYIENKQHKVLKVDNIDFDIRRLIINQDGKLLAIIGDEKVVVAVLPKAIRQNPKAVSCKSFVVGEYYHINKGPSKIVKALWHPLSRGYTHLLVMTHDNILRMYDVGEDFDEPEQAFSFAGEGQTSNTYGLDVDLAASFCFGSKHSLWGPLAIYCLTQSGDVYMMCPIMPNCCVLKVSELESIREQIEGKPHHARTLSKSGCMEREWLAELLESVQPHPFSDEVVIVRNPRITNAKVARQGPFLYQPAPIEPMELEDDDNRAYDILALETEPVGVLVLAYSSGKMDICFIDDPPSARWTFQRQPRKSSTYTLEDDDSDDDGQEGHEEDYLPTLSVYETIDLGILKVFGTTSSSRAAGYSMVENRMSIPNHPVLVADSIYSDIFYVYHDTGAHYVLIKPWLEEMASIYAASSQGAGAGLDDRIIKFYDAKIKSTVGCIVTTRLTRASPPAPIVGFSVVTDAYLEYSLLLLTASLQLVGQELMTRPKMMNVAAYPQLPQYSIPGSKVKEGYQCTLTLPAFGTQDGLVALNGLPLQPKIVLPPGVGSAKITVTEENLQFLNKMARGVRESLREVYTACDVAQQRLVAQEDEYTHQQQEVAMVHERIKSTIQKKMQTQVDRQEAQSELHKKLMARVDELLRKLTETRGPELNSAEKAWAIDVIKSERVVKAFDERRHRVQTQYEILKRRMLEMQSFFHGPQQHEMSGAAETKRQSSRALMETSERGSLESGRQSIVYQRQPTRRYGTSQLQAVESALSVEAQLLDTTMKMLSNVTSRLEVVDISKD</sequence>
<evidence type="ECO:0000256" key="6">
    <source>
        <dbReference type="ARBA" id="ARBA00023132"/>
    </source>
</evidence>
<dbReference type="GO" id="GO:0017056">
    <property type="term" value="F:structural constituent of nuclear pore"/>
    <property type="evidence" value="ECO:0007669"/>
    <property type="project" value="InterPro"/>
</dbReference>
<evidence type="ECO:0000256" key="7">
    <source>
        <dbReference type="ARBA" id="ARBA00023242"/>
    </source>
</evidence>
<dbReference type="EMBL" id="JAAAHW010006270">
    <property type="protein sequence ID" value="KAF9963681.1"/>
    <property type="molecule type" value="Genomic_DNA"/>
</dbReference>
<feature type="region of interest" description="Disordered" evidence="8">
    <location>
        <begin position="437"/>
        <end position="466"/>
    </location>
</feature>
<evidence type="ECO:0000256" key="4">
    <source>
        <dbReference type="ARBA" id="ARBA00022927"/>
    </source>
</evidence>
<accession>A0A9P6M390</accession>
<dbReference type="PANTHER" id="PTHR13257:SF0">
    <property type="entry name" value="NUCLEAR PORE COMPLEX PROTEIN NUP88"/>
    <property type="match status" value="1"/>
</dbReference>
<feature type="compositionally biased region" description="Polar residues" evidence="8">
    <location>
        <begin position="863"/>
        <end position="873"/>
    </location>
</feature>
<keyword evidence="4" id="KW-0653">Protein transport</keyword>
<keyword evidence="6" id="KW-0906">Nuclear pore complex</keyword>
<organism evidence="9 10">
    <name type="scientific">Modicella reniformis</name>
    <dbReference type="NCBI Taxonomy" id="1440133"/>
    <lineage>
        <taxon>Eukaryota</taxon>
        <taxon>Fungi</taxon>
        <taxon>Fungi incertae sedis</taxon>
        <taxon>Mucoromycota</taxon>
        <taxon>Mortierellomycotina</taxon>
        <taxon>Mortierellomycetes</taxon>
        <taxon>Mortierellales</taxon>
        <taxon>Mortierellaceae</taxon>
        <taxon>Modicella</taxon>
    </lineage>
</organism>
<dbReference type="GO" id="GO:0000055">
    <property type="term" value="P:ribosomal large subunit export from nucleus"/>
    <property type="evidence" value="ECO:0007669"/>
    <property type="project" value="InterPro"/>
</dbReference>
<comment type="subcellular location">
    <subcellularLocation>
        <location evidence="1">Nucleus</location>
        <location evidence="1">Nuclear pore complex</location>
    </subcellularLocation>
</comment>
<keyword evidence="3" id="KW-0509">mRNA transport</keyword>
<evidence type="ECO:0000313" key="10">
    <source>
        <dbReference type="Proteomes" id="UP000749646"/>
    </source>
</evidence>
<keyword evidence="10" id="KW-1185">Reference proteome</keyword>
<evidence type="ECO:0000256" key="5">
    <source>
        <dbReference type="ARBA" id="ARBA00023010"/>
    </source>
</evidence>
<proteinExistence type="predicted"/>
<dbReference type="GO" id="GO:0006606">
    <property type="term" value="P:protein import into nucleus"/>
    <property type="evidence" value="ECO:0007669"/>
    <property type="project" value="TreeGrafter"/>
</dbReference>
<evidence type="ECO:0000256" key="2">
    <source>
        <dbReference type="ARBA" id="ARBA00022448"/>
    </source>
</evidence>
<comment type="caution">
    <text evidence="9">The sequence shown here is derived from an EMBL/GenBank/DDBJ whole genome shotgun (WGS) entry which is preliminary data.</text>
</comment>
<dbReference type="InterPro" id="IPR019321">
    <property type="entry name" value="Nucleoporin_Nup88"/>
</dbReference>
<evidence type="ECO:0000313" key="9">
    <source>
        <dbReference type="EMBL" id="KAF9963681.1"/>
    </source>
</evidence>
<feature type="region of interest" description="Disordered" evidence="8">
    <location>
        <begin position="834"/>
        <end position="873"/>
    </location>
</feature>
<feature type="compositionally biased region" description="Acidic residues" evidence="8">
    <location>
        <begin position="449"/>
        <end position="458"/>
    </location>
</feature>
<dbReference type="OrthoDB" id="341482at2759"/>
<protein>
    <submittedName>
        <fullName evidence="9">Uncharacterized protein</fullName>
    </submittedName>
</protein>
<keyword evidence="7" id="KW-0539">Nucleus</keyword>
<evidence type="ECO:0000256" key="8">
    <source>
        <dbReference type="SAM" id="MobiDB-lite"/>
    </source>
</evidence>
<dbReference type="Proteomes" id="UP000749646">
    <property type="component" value="Unassembled WGS sequence"/>
</dbReference>
<name>A0A9P6M390_9FUNG</name>
<feature type="compositionally biased region" description="Polar residues" evidence="8">
    <location>
        <begin position="437"/>
        <end position="448"/>
    </location>
</feature>
<reference evidence="9" key="1">
    <citation type="journal article" date="2020" name="Fungal Divers.">
        <title>Resolving the Mortierellaceae phylogeny through synthesis of multi-gene phylogenetics and phylogenomics.</title>
        <authorList>
            <person name="Vandepol N."/>
            <person name="Liber J."/>
            <person name="Desiro A."/>
            <person name="Na H."/>
            <person name="Kennedy M."/>
            <person name="Barry K."/>
            <person name="Grigoriev I.V."/>
            <person name="Miller A.N."/>
            <person name="O'Donnell K."/>
            <person name="Stajich J.E."/>
            <person name="Bonito G."/>
        </authorList>
    </citation>
    <scope>NUCLEOTIDE SEQUENCE</scope>
    <source>
        <strain evidence="9">MES-2147</strain>
    </source>
</reference>
<keyword evidence="5" id="KW-0811">Translocation</keyword>
<dbReference type="InterPro" id="IPR037700">
    <property type="entry name" value="NUP88/NUP82"/>
</dbReference>
<dbReference type="PANTHER" id="PTHR13257">
    <property type="entry name" value="NUCLEOPORIN NUP84-RELATED"/>
    <property type="match status" value="1"/>
</dbReference>
<evidence type="ECO:0000256" key="1">
    <source>
        <dbReference type="ARBA" id="ARBA00004567"/>
    </source>
</evidence>
<dbReference type="Pfam" id="PF10168">
    <property type="entry name" value="Nup88"/>
    <property type="match status" value="2"/>
</dbReference>